<keyword evidence="3" id="KW-1185">Reference proteome</keyword>
<organism evidence="2 3">
    <name type="scientific">Penicillium subrubescens</name>
    <dbReference type="NCBI Taxonomy" id="1316194"/>
    <lineage>
        <taxon>Eukaryota</taxon>
        <taxon>Fungi</taxon>
        <taxon>Dikarya</taxon>
        <taxon>Ascomycota</taxon>
        <taxon>Pezizomycotina</taxon>
        <taxon>Eurotiomycetes</taxon>
        <taxon>Eurotiomycetidae</taxon>
        <taxon>Eurotiales</taxon>
        <taxon>Aspergillaceae</taxon>
        <taxon>Penicillium</taxon>
    </lineage>
</organism>
<sequence>MVKGGNQAIKLVAGSNAGNDKEPQAEFTGRKKDYLAVSPLDKVPHYRTGISRREPTCQAVNGRLHAPQE</sequence>
<dbReference type="EMBL" id="MNBE01000683">
    <property type="protein sequence ID" value="OKO97899.1"/>
    <property type="molecule type" value="Genomic_DNA"/>
</dbReference>
<evidence type="ECO:0000313" key="3">
    <source>
        <dbReference type="Proteomes" id="UP000186955"/>
    </source>
</evidence>
<evidence type="ECO:0000313" key="2">
    <source>
        <dbReference type="EMBL" id="OKO97899.1"/>
    </source>
</evidence>
<gene>
    <name evidence="2" type="ORF">PENSUB_9825</name>
</gene>
<proteinExistence type="predicted"/>
<name>A0A1Q5TCF8_9EURO</name>
<dbReference type="AlphaFoldDB" id="A0A1Q5TCF8"/>
<evidence type="ECO:0000256" key="1">
    <source>
        <dbReference type="SAM" id="MobiDB-lite"/>
    </source>
</evidence>
<dbReference type="Proteomes" id="UP000186955">
    <property type="component" value="Unassembled WGS sequence"/>
</dbReference>
<protein>
    <submittedName>
        <fullName evidence="2">Uncharacterized protein</fullName>
    </submittedName>
</protein>
<accession>A0A1Q5TCF8</accession>
<feature type="region of interest" description="Disordered" evidence="1">
    <location>
        <begin position="1"/>
        <end position="30"/>
    </location>
</feature>
<feature type="compositionally biased region" description="Basic and acidic residues" evidence="1">
    <location>
        <begin position="19"/>
        <end position="30"/>
    </location>
</feature>
<reference evidence="2 3" key="1">
    <citation type="submission" date="2016-10" db="EMBL/GenBank/DDBJ databases">
        <title>Genome sequence of the ascomycete fungus Penicillium subrubescens.</title>
        <authorList>
            <person name="De Vries R.P."/>
            <person name="Peng M."/>
            <person name="Dilokpimol A."/>
            <person name="Hilden K."/>
            <person name="Makela M.R."/>
            <person name="Grigoriev I."/>
            <person name="Riley R."/>
            <person name="Granchi Z."/>
        </authorList>
    </citation>
    <scope>NUCLEOTIDE SEQUENCE [LARGE SCALE GENOMIC DNA]</scope>
    <source>
        <strain evidence="2 3">CBS 132785</strain>
    </source>
</reference>
<comment type="caution">
    <text evidence="2">The sequence shown here is derived from an EMBL/GenBank/DDBJ whole genome shotgun (WGS) entry which is preliminary data.</text>
</comment>